<evidence type="ECO:0000313" key="2">
    <source>
        <dbReference type="Proteomes" id="UP001589906"/>
    </source>
</evidence>
<dbReference type="RefSeq" id="WP_376836133.1">
    <property type="nucleotide sequence ID" value="NZ_JBHLSW010000006.1"/>
</dbReference>
<keyword evidence="2" id="KW-1185">Reference proteome</keyword>
<accession>A0ABV6R3X0</accession>
<organism evidence="1 2">
    <name type="scientific">Brevundimonas balnearis</name>
    <dbReference type="NCBI Taxonomy" id="1572858"/>
    <lineage>
        <taxon>Bacteria</taxon>
        <taxon>Pseudomonadati</taxon>
        <taxon>Pseudomonadota</taxon>
        <taxon>Alphaproteobacteria</taxon>
        <taxon>Caulobacterales</taxon>
        <taxon>Caulobacteraceae</taxon>
        <taxon>Brevundimonas</taxon>
    </lineage>
</organism>
<proteinExistence type="predicted"/>
<reference evidence="1 2" key="1">
    <citation type="submission" date="2024-09" db="EMBL/GenBank/DDBJ databases">
        <authorList>
            <person name="Sun Q."/>
            <person name="Mori K."/>
        </authorList>
    </citation>
    <scope>NUCLEOTIDE SEQUENCE [LARGE SCALE GENOMIC DNA]</scope>
    <source>
        <strain evidence="1 2">NCAIM B.02621</strain>
    </source>
</reference>
<evidence type="ECO:0000313" key="1">
    <source>
        <dbReference type="EMBL" id="MFC0634136.1"/>
    </source>
</evidence>
<protein>
    <submittedName>
        <fullName evidence="1">Uncharacterized protein</fullName>
    </submittedName>
</protein>
<sequence>MRDRTIRNLANLNQSASTARVLNLLTVSQDHGRDPEWRARPMFRDRRLNQAIFIKHRLRRDEIDRFRRRRFVGTKVILPIDETDLSLGGRYLFVGQIGYDLAMAQNFGLEPDSEDARTLRLLDQLPGLDPFLLREQLRRHGVEPAACYFNLSTADLDRMTAFVATEITSLVDLSLGEGADLAAENPVARLTAKILSSRPGGDLQTLGQTFRLRPSEYQEGVFCWKGFLYYKWSLASLIGEIGQVSESVRTVKPRGRPDPLSRITLERSRARIRELIVETCDDASGMLRVYDTAYAELTRHGRPAGFRDFLLAAPDLFAQLGERLGAIQHIVSFWRYRFQRGKAQPDVAELIDLFADFETSLTGRDREPEARTAIAA</sequence>
<dbReference type="Proteomes" id="UP001589906">
    <property type="component" value="Unassembled WGS sequence"/>
</dbReference>
<dbReference type="EMBL" id="JBHLSW010000006">
    <property type="protein sequence ID" value="MFC0634136.1"/>
    <property type="molecule type" value="Genomic_DNA"/>
</dbReference>
<name>A0ABV6R3X0_9CAUL</name>
<gene>
    <name evidence="1" type="ORF">ACFFGE_09620</name>
</gene>
<comment type="caution">
    <text evidence="1">The sequence shown here is derived from an EMBL/GenBank/DDBJ whole genome shotgun (WGS) entry which is preliminary data.</text>
</comment>